<dbReference type="GO" id="GO:0003723">
    <property type="term" value="F:RNA binding"/>
    <property type="evidence" value="ECO:0007669"/>
    <property type="project" value="InterPro"/>
</dbReference>
<evidence type="ECO:0000313" key="2">
    <source>
        <dbReference type="WBParaSite" id="jg13053"/>
    </source>
</evidence>
<protein>
    <submittedName>
        <fullName evidence="2">Uncharacterized protein</fullName>
    </submittedName>
</protein>
<dbReference type="InterPro" id="IPR036612">
    <property type="entry name" value="KH_dom_type_1_sf"/>
</dbReference>
<dbReference type="WBParaSite" id="jg13053">
    <property type="protein sequence ID" value="jg13053"/>
    <property type="gene ID" value="jg13053"/>
</dbReference>
<reference evidence="2" key="1">
    <citation type="submission" date="2022-11" db="UniProtKB">
        <authorList>
            <consortium name="WormBaseParasite"/>
        </authorList>
    </citation>
    <scope>IDENTIFICATION</scope>
</reference>
<keyword evidence="1" id="KW-1185">Reference proteome</keyword>
<accession>A0A915CWR0</accession>
<organism evidence="1 2">
    <name type="scientific">Ditylenchus dipsaci</name>
    <dbReference type="NCBI Taxonomy" id="166011"/>
    <lineage>
        <taxon>Eukaryota</taxon>
        <taxon>Metazoa</taxon>
        <taxon>Ecdysozoa</taxon>
        <taxon>Nematoda</taxon>
        <taxon>Chromadorea</taxon>
        <taxon>Rhabditida</taxon>
        <taxon>Tylenchina</taxon>
        <taxon>Tylenchomorpha</taxon>
        <taxon>Sphaerularioidea</taxon>
        <taxon>Anguinidae</taxon>
        <taxon>Anguininae</taxon>
        <taxon>Ditylenchus</taxon>
    </lineage>
</organism>
<name>A0A915CWR0_9BILA</name>
<dbReference type="Proteomes" id="UP000887574">
    <property type="component" value="Unplaced"/>
</dbReference>
<dbReference type="SUPFAM" id="SSF54791">
    <property type="entry name" value="Eukaryotic type KH-domain (KH-domain type I)"/>
    <property type="match status" value="1"/>
</dbReference>
<evidence type="ECO:0000313" key="1">
    <source>
        <dbReference type="Proteomes" id="UP000887574"/>
    </source>
</evidence>
<dbReference type="CDD" id="cd00105">
    <property type="entry name" value="KH-I"/>
    <property type="match status" value="1"/>
</dbReference>
<sequence>MERQKKKIEYETSTQLVIKKKRSLGMHVVLLWTGHNSRLALHHVNELIDNSDEEVLPNENYHLSFTLSTQYGALLMGAGAKNHKAIQDHYGIRIFLNPSDGHNLQNLVLSGPRKRLSQC</sequence>
<dbReference type="AlphaFoldDB" id="A0A915CWR0"/>
<proteinExistence type="predicted"/>